<protein>
    <submittedName>
        <fullName evidence="4">Uncharacterized protein</fullName>
    </submittedName>
</protein>
<evidence type="ECO:0000313" key="4">
    <source>
        <dbReference type="EMBL" id="CAD8761698.1"/>
    </source>
</evidence>
<feature type="region of interest" description="Disordered" evidence="1">
    <location>
        <begin position="536"/>
        <end position="568"/>
    </location>
</feature>
<evidence type="ECO:0000256" key="1">
    <source>
        <dbReference type="SAM" id="MobiDB-lite"/>
    </source>
</evidence>
<dbReference type="EMBL" id="HBFL01002447">
    <property type="protein sequence ID" value="CAD8761698.1"/>
    <property type="molecule type" value="Transcribed_RNA"/>
</dbReference>
<feature type="transmembrane region" description="Helical" evidence="2">
    <location>
        <begin position="499"/>
        <end position="520"/>
    </location>
</feature>
<name>A0A7S0UJ53_9STRA</name>
<feature type="chain" id="PRO_5030640876" evidence="3">
    <location>
        <begin position="22"/>
        <end position="568"/>
    </location>
</feature>
<dbReference type="InterPro" id="IPR011643">
    <property type="entry name" value="HCR1"/>
</dbReference>
<keyword evidence="2" id="KW-0472">Membrane</keyword>
<sequence length="568" mass="61989">MSRFLTAAVASLLLLSDPSSSTNLRAIAEHGRRLSYELIAYYEPRSQVTDHNAVDLDQEAMETELGYGTDASFANARKIYEQGGHSKSVAKVKLSTPLPMQMTKSTPVTGQNANGVAVYGKLYDTYPNGATTIEIQYQTSDVQNSYVGCQVGGLSNQNLDGCFGGTGTLDINGNELSYIYDPKTQNVNKRTLKNFSTVAEEKMYRCENCPYETFRKFREYYGFFDYADKWVTAAFDGTGTSFARGNANFVRYGFKGRTEAIKKGTAYMSIWMYVIRELEDALDDCKNDCDPTGCNDDQVQAWDEGVAFYTGSLEGNDGGGSGKLLYALADKRCQNFKTCGDLAKETEGTSHVNIEIFREFALGARLLSQAKCDEARVHKERIERMMTVPLIQGVLRYAYITSTDEVVDEKAEAEGATFAASILPIIHACDEDAAQTVYENIKTQSDGTDFAKVKKALESVYSCMGVRGRDVGGLWNEATGTYYTGAKPLSDSGSVGANVLLIIGCTAGGLIAGIIFYLFVSKCCCSSATTVELKQDPVGEDTEQPSAMMTGEDALPSTDSHCEPVEIS</sequence>
<keyword evidence="2" id="KW-0812">Transmembrane</keyword>
<reference evidence="4" key="1">
    <citation type="submission" date="2021-01" db="EMBL/GenBank/DDBJ databases">
        <authorList>
            <person name="Corre E."/>
            <person name="Pelletier E."/>
            <person name="Niang G."/>
            <person name="Scheremetjew M."/>
            <person name="Finn R."/>
            <person name="Kale V."/>
            <person name="Holt S."/>
            <person name="Cochrane G."/>
            <person name="Meng A."/>
            <person name="Brown T."/>
            <person name="Cohen L."/>
        </authorList>
    </citation>
    <scope>NUCLEOTIDE SEQUENCE</scope>
    <source>
        <strain evidence="4">UNC1205</strain>
    </source>
</reference>
<feature type="signal peptide" evidence="3">
    <location>
        <begin position="1"/>
        <end position="21"/>
    </location>
</feature>
<keyword evidence="2" id="KW-1133">Transmembrane helix</keyword>
<dbReference type="AlphaFoldDB" id="A0A7S0UJ53"/>
<evidence type="ECO:0000256" key="2">
    <source>
        <dbReference type="SAM" id="Phobius"/>
    </source>
</evidence>
<accession>A0A7S0UJ53</accession>
<keyword evidence="3" id="KW-0732">Signal</keyword>
<gene>
    <name evidence="4" type="ORF">PDEL1432_LOCUS1738</name>
</gene>
<dbReference type="Pfam" id="PF07692">
    <property type="entry name" value="Fea1"/>
    <property type="match status" value="1"/>
</dbReference>
<proteinExistence type="predicted"/>
<evidence type="ECO:0000256" key="3">
    <source>
        <dbReference type="SAM" id="SignalP"/>
    </source>
</evidence>
<organism evidence="4">
    <name type="scientific">Pseudo-nitzschia delicatissima</name>
    <dbReference type="NCBI Taxonomy" id="44447"/>
    <lineage>
        <taxon>Eukaryota</taxon>
        <taxon>Sar</taxon>
        <taxon>Stramenopiles</taxon>
        <taxon>Ochrophyta</taxon>
        <taxon>Bacillariophyta</taxon>
        <taxon>Bacillariophyceae</taxon>
        <taxon>Bacillariophycidae</taxon>
        <taxon>Bacillariales</taxon>
        <taxon>Bacillariaceae</taxon>
        <taxon>Pseudo-nitzschia</taxon>
    </lineage>
</organism>